<sequence>MARIRSLLVALFATAQSWRIDTHIHALPQAYVDALETHGGDNSGFPTPSWSIEATIKSMNHVGTSVGVLSVTTPGVPIAGLGSEARGLARTINNDLGNSTSSSSRLGFFGTLPDWRDVNGTLDEIDYLYQSQRLCHGVAIFTSYGDRLLGDSLFAPIWEKLNGYRALVFVHPTQLPGVQPTYMAETLPAPIIDFPLATTRSAVDLVMSGTMKRNQHVDVILSHAGGTLPFLATRAIGSLLIPDVAAKVAVNIVQARRDFARFYLDIALSTSPAQLDGVLRFTDPSKVLFGSDFPYAPQITIDALILQYAGYVASNTDGWRIAPDVLRSNSVELLKRHQLDKALEEENLVPR</sequence>
<dbReference type="Proteomes" id="UP001163324">
    <property type="component" value="Chromosome 3"/>
</dbReference>
<reference evidence="1" key="1">
    <citation type="submission" date="2022-10" db="EMBL/GenBank/DDBJ databases">
        <title>Complete Genome of Trichothecium roseum strain YXFP-22015, a Plant Pathogen Isolated from Citrus.</title>
        <authorList>
            <person name="Wang Y."/>
            <person name="Zhu L."/>
        </authorList>
    </citation>
    <scope>NUCLEOTIDE SEQUENCE</scope>
    <source>
        <strain evidence="1">YXFP-22015</strain>
    </source>
</reference>
<gene>
    <name evidence="1" type="ORF">N3K66_004006</name>
</gene>
<keyword evidence="2" id="KW-1185">Reference proteome</keyword>
<organism evidence="1 2">
    <name type="scientific">Trichothecium roseum</name>
    <dbReference type="NCBI Taxonomy" id="47278"/>
    <lineage>
        <taxon>Eukaryota</taxon>
        <taxon>Fungi</taxon>
        <taxon>Dikarya</taxon>
        <taxon>Ascomycota</taxon>
        <taxon>Pezizomycotina</taxon>
        <taxon>Sordariomycetes</taxon>
        <taxon>Hypocreomycetidae</taxon>
        <taxon>Hypocreales</taxon>
        <taxon>Hypocreales incertae sedis</taxon>
        <taxon>Trichothecium</taxon>
    </lineage>
</organism>
<evidence type="ECO:0000313" key="2">
    <source>
        <dbReference type="Proteomes" id="UP001163324"/>
    </source>
</evidence>
<evidence type="ECO:0000313" key="1">
    <source>
        <dbReference type="EMBL" id="KAI9902189.1"/>
    </source>
</evidence>
<comment type="caution">
    <text evidence="1">The sequence shown here is derived from an EMBL/GenBank/DDBJ whole genome shotgun (WGS) entry which is preliminary data.</text>
</comment>
<name>A0ACC0V8N8_9HYPO</name>
<protein>
    <submittedName>
        <fullName evidence="1">Uncharacterized protein</fullName>
    </submittedName>
</protein>
<proteinExistence type="predicted"/>
<accession>A0ACC0V8N8</accession>
<dbReference type="EMBL" id="CM047942">
    <property type="protein sequence ID" value="KAI9902189.1"/>
    <property type="molecule type" value="Genomic_DNA"/>
</dbReference>